<dbReference type="InterPro" id="IPR002048">
    <property type="entry name" value="EF_hand_dom"/>
</dbReference>
<dbReference type="SUPFAM" id="SSF46966">
    <property type="entry name" value="Spectrin repeat"/>
    <property type="match status" value="2"/>
</dbReference>
<keyword evidence="8" id="KW-0009">Actin-binding</keyword>
<evidence type="ECO:0000256" key="6">
    <source>
        <dbReference type="ARBA" id="ARBA00022989"/>
    </source>
</evidence>
<reference evidence="12 13" key="1">
    <citation type="submission" date="2018-03" db="EMBL/GenBank/DDBJ databases">
        <authorList>
            <person name="Guldener U."/>
        </authorList>
    </citation>
    <scope>NUCLEOTIDE SEQUENCE [LARGE SCALE GENOMIC DNA]</scope>
    <source>
        <strain evidence="12 13">NBRC100155</strain>
    </source>
</reference>
<dbReference type="InterPro" id="IPR001715">
    <property type="entry name" value="CH_dom"/>
</dbReference>
<dbReference type="Gene3D" id="1.50.40.10">
    <property type="entry name" value="Mitochondrial carrier domain"/>
    <property type="match status" value="2"/>
</dbReference>
<dbReference type="SUPFAM" id="SSF103506">
    <property type="entry name" value="Mitochondrial carrier"/>
    <property type="match status" value="1"/>
</dbReference>
<dbReference type="PANTHER" id="PTHR11915">
    <property type="entry name" value="SPECTRIN/FILAMIN RELATED CYTOSKELETAL PROTEIN"/>
    <property type="match status" value="1"/>
</dbReference>
<dbReference type="InterPro" id="IPR001589">
    <property type="entry name" value="Actinin_actin-bd_CS"/>
</dbReference>
<evidence type="ECO:0000256" key="3">
    <source>
        <dbReference type="ARBA" id="ARBA00022692"/>
    </source>
</evidence>
<proteinExistence type="inferred from homology"/>
<name>A0A5C3EIZ6_9BASI</name>
<feature type="domain" description="Calponin-homology (CH)" evidence="10">
    <location>
        <begin position="17"/>
        <end position="123"/>
    </location>
</feature>
<dbReference type="PROSITE" id="PS50021">
    <property type="entry name" value="CH"/>
    <property type="match status" value="2"/>
</dbReference>
<evidence type="ECO:0000256" key="8">
    <source>
        <dbReference type="ARBA" id="ARBA00023203"/>
    </source>
</evidence>
<dbReference type="InterPro" id="IPR036872">
    <property type="entry name" value="CH_dom_sf"/>
</dbReference>
<dbReference type="EMBL" id="OOIN01000029">
    <property type="protein sequence ID" value="SPO29586.1"/>
    <property type="molecule type" value="Genomic_DNA"/>
</dbReference>
<dbReference type="Proteomes" id="UP000324022">
    <property type="component" value="Unassembled WGS sequence"/>
</dbReference>
<gene>
    <name evidence="12" type="ORF">UTRI_05408</name>
</gene>
<evidence type="ECO:0000259" key="10">
    <source>
        <dbReference type="PROSITE" id="PS50021"/>
    </source>
</evidence>
<dbReference type="Pfam" id="PF00153">
    <property type="entry name" value="Mito_carr"/>
    <property type="match status" value="3"/>
</dbReference>
<keyword evidence="5" id="KW-0106">Calcium</keyword>
<evidence type="ECO:0000256" key="9">
    <source>
        <dbReference type="PROSITE-ProRule" id="PRU00282"/>
    </source>
</evidence>
<dbReference type="PROSITE" id="PS50920">
    <property type="entry name" value="SOLCAR"/>
    <property type="match status" value="3"/>
</dbReference>
<dbReference type="FunFam" id="1.10.238.10:FF:000097">
    <property type="entry name" value="Alpha-actinin, sarcomeric (F-actin cross linking protein)"/>
    <property type="match status" value="1"/>
</dbReference>
<dbReference type="OrthoDB" id="10017054at2759"/>
<evidence type="ECO:0000313" key="13">
    <source>
        <dbReference type="Proteomes" id="UP000324022"/>
    </source>
</evidence>
<keyword evidence="3 9" id="KW-0812">Transmembrane</keyword>
<dbReference type="Pfam" id="PF08726">
    <property type="entry name" value="EFhand_Ca_insen"/>
    <property type="match status" value="1"/>
</dbReference>
<dbReference type="PROSITE" id="PS50222">
    <property type="entry name" value="EF_HAND_2"/>
    <property type="match status" value="1"/>
</dbReference>
<dbReference type="AlphaFoldDB" id="A0A5C3EIZ6"/>
<organism evidence="12 13">
    <name type="scientific">Ustilago trichophora</name>
    <dbReference type="NCBI Taxonomy" id="86804"/>
    <lineage>
        <taxon>Eukaryota</taxon>
        <taxon>Fungi</taxon>
        <taxon>Dikarya</taxon>
        <taxon>Basidiomycota</taxon>
        <taxon>Ustilaginomycotina</taxon>
        <taxon>Ustilaginomycetes</taxon>
        <taxon>Ustilaginales</taxon>
        <taxon>Ustilaginaceae</taxon>
        <taxon>Ustilago</taxon>
    </lineage>
</organism>
<sequence length="991" mass="108461">MAYKRSSVLVGLPDQDRGWEQVQAKTLNTKLESRQIAPMRSLATDLSDGVKLVQLMEIMGDTTLGRFYMNPRMRVQKAENVNLALEFIKSRGVVLTNVGAEDIVDGNLKLILGMIWTLILRFTIADISEEGVTAKEGLLLWCQRKTAPYQEVDVTNFTTSFNDGLALCALIHRHRPDLLNYDALPKNDPHACTRTAFQVAEQHLGIPQLLDVEDLCDRPKPDERSVMTYVAQYFHAFSSMEQAEVVSRRVATFADVMQGAWLMQQDYESRARQLVDTMDALQAGWTAATFAGTYADARAQLTQFNDYKIGVKRELVRERTDLAALLGNIQTKLKTYHLPEWVPQQGLRQSDLDAAWSTLALAEASRSRSINAEIRNAKENLRIKFAGAANEFERHLREVAGGIGQLQGDLEAQLEVVKRLLAQLDPIKERLTLITSLEQECTDAKVEENDHTIFTVSDLAFEWELVRASVSKKLAFIENQIVSRQHTNLTPAQLEEFESTFRYFDKDASNTLTVPELGAALASLGIIYTEDDIEQIHLQLCETFGAVSYDAFLTFLREITEDTTSPDQLLEAFQGLAGDKPYVTELDLRLALLPQGSIDYLKAAMPQVRAEGVQDAVYDYEGYLTGLFGVSQPYDNASADSAVERTQARISHQSIPSVLEGAEATTVTTSLAASGPPFTSALAAGALSGLTVDLLFFPIDTIKTRLQSAQGFWAAGGFSGVYRGLASTAVGSAPGAAVFFTTYESMKPALVRWMPGVFGFEGALGPAGLHMASASIAEVAACLIRVPTEVIKSRQQTMTYGKGTTTFQAFKKVFQEAGIRGYYRGFGSTVGREIPFTCIQFPLYERLKLEMARSRAKSQTAPFDTVDCPRSVSDQELVRTLPTWQAGLAGSIAGAIAAGLTTPLDVVKTRIMLHTKQAAAGTPAASAAPAAVAAETLPRGVNTNIIPTLLHIGRTEGIKTLFSGFLPRTMWIGLGGAVFLGSFDAGIKTLS</sequence>
<accession>A0A5C3EIZ6</accession>
<keyword evidence="13" id="KW-1185">Reference proteome</keyword>
<dbReference type="InterPro" id="IPR011992">
    <property type="entry name" value="EF-hand-dom_pair"/>
</dbReference>
<feature type="domain" description="EF-hand" evidence="11">
    <location>
        <begin position="492"/>
        <end position="527"/>
    </location>
</feature>
<dbReference type="GO" id="GO:0003779">
    <property type="term" value="F:actin binding"/>
    <property type="evidence" value="ECO:0007669"/>
    <property type="project" value="UniProtKB-KW"/>
</dbReference>
<dbReference type="SMART" id="SM00033">
    <property type="entry name" value="CH"/>
    <property type="match status" value="2"/>
</dbReference>
<dbReference type="GO" id="GO:0005509">
    <property type="term" value="F:calcium ion binding"/>
    <property type="evidence" value="ECO:0007669"/>
    <property type="project" value="InterPro"/>
</dbReference>
<dbReference type="InterPro" id="IPR014837">
    <property type="entry name" value="EF-hand_Ca_insen"/>
</dbReference>
<keyword evidence="6" id="KW-1133">Transmembrane helix</keyword>
<evidence type="ECO:0000256" key="5">
    <source>
        <dbReference type="ARBA" id="ARBA00022837"/>
    </source>
</evidence>
<keyword evidence="7 9" id="KW-0472">Membrane</keyword>
<dbReference type="Gene3D" id="1.10.418.10">
    <property type="entry name" value="Calponin-like domain"/>
    <property type="match status" value="2"/>
</dbReference>
<protein>
    <submittedName>
        <fullName evidence="12">Related to alpha-actinin</fullName>
    </submittedName>
</protein>
<comment type="similarity">
    <text evidence="2">Belongs to the alpha-actinin family.</text>
</comment>
<dbReference type="PROSITE" id="PS00018">
    <property type="entry name" value="EF_HAND_1"/>
    <property type="match status" value="1"/>
</dbReference>
<dbReference type="SUPFAM" id="SSF47576">
    <property type="entry name" value="Calponin-homology domain, CH-domain"/>
    <property type="match status" value="1"/>
</dbReference>
<evidence type="ECO:0000256" key="4">
    <source>
        <dbReference type="ARBA" id="ARBA00022737"/>
    </source>
</evidence>
<evidence type="ECO:0000313" key="12">
    <source>
        <dbReference type="EMBL" id="SPO29586.1"/>
    </source>
</evidence>
<dbReference type="SMART" id="SM01184">
    <property type="entry name" value="efhand_Ca_insen"/>
    <property type="match status" value="1"/>
</dbReference>
<dbReference type="InterPro" id="IPR023395">
    <property type="entry name" value="MCP_dom_sf"/>
</dbReference>
<dbReference type="FunFam" id="1.10.238.10:FF:000223">
    <property type="entry name" value="Related to alpha-actinin"/>
    <property type="match status" value="1"/>
</dbReference>
<feature type="domain" description="Calponin-homology (CH)" evidence="10">
    <location>
        <begin position="132"/>
        <end position="238"/>
    </location>
</feature>
<dbReference type="PROSITE" id="PS00020">
    <property type="entry name" value="ACTININ_2"/>
    <property type="match status" value="1"/>
</dbReference>
<evidence type="ECO:0000256" key="1">
    <source>
        <dbReference type="ARBA" id="ARBA00004448"/>
    </source>
</evidence>
<dbReference type="Gene3D" id="1.20.58.60">
    <property type="match status" value="2"/>
</dbReference>
<dbReference type="InterPro" id="IPR018108">
    <property type="entry name" value="MCP_transmembrane"/>
</dbReference>
<dbReference type="GO" id="GO:0005743">
    <property type="term" value="C:mitochondrial inner membrane"/>
    <property type="evidence" value="ECO:0007669"/>
    <property type="project" value="UniProtKB-SubCell"/>
</dbReference>
<comment type="subcellular location">
    <subcellularLocation>
        <location evidence="1">Mitochondrion inner membrane</location>
        <topology evidence="1">Multi-pass membrane protein</topology>
    </subcellularLocation>
</comment>
<dbReference type="Pfam" id="PF00307">
    <property type="entry name" value="CH"/>
    <property type="match status" value="2"/>
</dbReference>
<evidence type="ECO:0000259" key="11">
    <source>
        <dbReference type="PROSITE" id="PS50222"/>
    </source>
</evidence>
<keyword evidence="4" id="KW-0677">Repeat</keyword>
<dbReference type="FunFam" id="1.10.418.10:FF:000030">
    <property type="entry name" value="Related to alpha-actinin"/>
    <property type="match status" value="1"/>
</dbReference>
<dbReference type="SUPFAM" id="SSF47473">
    <property type="entry name" value="EF-hand"/>
    <property type="match status" value="1"/>
</dbReference>
<dbReference type="FunFam" id="1.10.418.10:FF:000077">
    <property type="entry name" value="Related to alpha-actinin"/>
    <property type="match status" value="1"/>
</dbReference>
<evidence type="ECO:0000256" key="2">
    <source>
        <dbReference type="ARBA" id="ARBA00010255"/>
    </source>
</evidence>
<feature type="repeat" description="Solcar" evidence="9">
    <location>
        <begin position="881"/>
        <end position="989"/>
    </location>
</feature>
<feature type="repeat" description="Solcar" evidence="9">
    <location>
        <begin position="765"/>
        <end position="850"/>
    </location>
</feature>
<evidence type="ECO:0000256" key="7">
    <source>
        <dbReference type="ARBA" id="ARBA00023136"/>
    </source>
</evidence>
<dbReference type="Gene3D" id="1.10.238.10">
    <property type="entry name" value="EF-hand"/>
    <property type="match status" value="2"/>
</dbReference>
<dbReference type="CDD" id="cd21216">
    <property type="entry name" value="CH_ACTN_rpt2"/>
    <property type="match status" value="1"/>
</dbReference>
<feature type="repeat" description="Solcar" evidence="9">
    <location>
        <begin position="676"/>
        <end position="749"/>
    </location>
</feature>
<dbReference type="InterPro" id="IPR018247">
    <property type="entry name" value="EF_Hand_1_Ca_BS"/>
</dbReference>